<evidence type="ECO:0000256" key="5">
    <source>
        <dbReference type="SAM" id="MobiDB-lite"/>
    </source>
</evidence>
<dbReference type="AlphaFoldDB" id="A0A8K0NR58"/>
<accession>A0A8K0NR58</accession>
<feature type="compositionally biased region" description="Low complexity" evidence="5">
    <location>
        <begin position="29"/>
        <end position="45"/>
    </location>
</feature>
<dbReference type="GO" id="GO:0009229">
    <property type="term" value="P:thiamine diphosphate biosynthetic process"/>
    <property type="evidence" value="ECO:0007669"/>
    <property type="project" value="InterPro"/>
</dbReference>
<reference evidence="6" key="1">
    <citation type="submission" date="2020-04" db="EMBL/GenBank/DDBJ databases">
        <title>Analysis of mating type loci in Filobasidium floriforme.</title>
        <authorList>
            <person name="Nowrousian M."/>
        </authorList>
    </citation>
    <scope>NUCLEOTIDE SEQUENCE</scope>
    <source>
        <strain evidence="6">CBS 6242</strain>
    </source>
</reference>
<dbReference type="OrthoDB" id="17458at2759"/>
<keyword evidence="2" id="KW-0547">Nucleotide-binding</keyword>
<dbReference type="GO" id="GO:0016301">
    <property type="term" value="F:kinase activity"/>
    <property type="evidence" value="ECO:0007669"/>
    <property type="project" value="UniProtKB-KW"/>
</dbReference>
<dbReference type="Gene3D" id="3.40.50.10240">
    <property type="entry name" value="Thiamin pyrophosphokinase, catalytic domain"/>
    <property type="match status" value="1"/>
</dbReference>
<protein>
    <recommendedName>
        <fullName evidence="8">Metallo-beta-lactamase domain-containing protein</fullName>
    </recommendedName>
</protein>
<dbReference type="InterPro" id="IPR036866">
    <property type="entry name" value="RibonucZ/Hydroxyglut_hydro"/>
</dbReference>
<dbReference type="PANTHER" id="PTHR36839:SF1">
    <property type="entry name" value="METALLO-BETA-LACTAMASE FAMILY PROTEIN (AFU_ORTHOLOGUE AFUA_5G12770)"/>
    <property type="match status" value="1"/>
</dbReference>
<proteinExistence type="predicted"/>
<dbReference type="PANTHER" id="PTHR36839">
    <property type="entry name" value="METALLO-BETA-LACTAMASE FAMILY PROTEIN (AFU_ORTHOLOGUE AFUA_5G12770)"/>
    <property type="match status" value="1"/>
</dbReference>
<sequence>MTLTYQIGEEDGLYKALLAAGVQGRTEPAAGQSNDADDSASAASRAAWDEDADLPICTACGTQYPAAREDCPICEDDRQFVPANGQAWSCLRKLADSAHKNELVKDSQDNRISYIKTTPAFGIGQTPFLIETAEGSYIWDCCAFLSHNLVSELKGLKNPLKAIVISHPHFYTTSLTWARVLSVPLVVCGKDEEWYQRLSDVKEGEIVWYDEDHELTSNLKALRCGGHFEGSAVLYWDRSREPSPDHASSAKCRQDGIIFCADTAMVQPTQKGFTFQYSVPNMIPLNPYDVAYLYKKLKDVPFGQATSTWPGRFIREDAGSILAQSVRKHLETMGCDWLWVSLSNETQNESAGSTSWNSADILSSRASDGRSKQSLIILNQPITRRDIFEKLWDNCDYRICADGGANRLYDLLSEGDRER</sequence>
<name>A0A8K0NR58_9TREE</name>
<evidence type="ECO:0000313" key="6">
    <source>
        <dbReference type="EMBL" id="KAG7549014.1"/>
    </source>
</evidence>
<keyword evidence="1" id="KW-0808">Transferase</keyword>
<evidence type="ECO:0000256" key="3">
    <source>
        <dbReference type="ARBA" id="ARBA00022777"/>
    </source>
</evidence>
<dbReference type="EMBL" id="JABELV010000055">
    <property type="protein sequence ID" value="KAG7549014.1"/>
    <property type="molecule type" value="Genomic_DNA"/>
</dbReference>
<evidence type="ECO:0000256" key="1">
    <source>
        <dbReference type="ARBA" id="ARBA00022679"/>
    </source>
</evidence>
<dbReference type="SUPFAM" id="SSF56281">
    <property type="entry name" value="Metallo-hydrolase/oxidoreductase"/>
    <property type="match status" value="1"/>
</dbReference>
<dbReference type="GO" id="GO:0004788">
    <property type="term" value="F:thiamine diphosphokinase activity"/>
    <property type="evidence" value="ECO:0007669"/>
    <property type="project" value="InterPro"/>
</dbReference>
<keyword evidence="7" id="KW-1185">Reference proteome</keyword>
<gene>
    <name evidence="6" type="ORF">FFLO_03127</name>
</gene>
<keyword evidence="3" id="KW-0418">Kinase</keyword>
<evidence type="ECO:0000313" key="7">
    <source>
        <dbReference type="Proteomes" id="UP000812966"/>
    </source>
</evidence>
<dbReference type="GO" id="GO:0005524">
    <property type="term" value="F:ATP binding"/>
    <property type="evidence" value="ECO:0007669"/>
    <property type="project" value="UniProtKB-KW"/>
</dbReference>
<evidence type="ECO:0000256" key="2">
    <source>
        <dbReference type="ARBA" id="ARBA00022741"/>
    </source>
</evidence>
<keyword evidence="4" id="KW-0067">ATP-binding</keyword>
<comment type="caution">
    <text evidence="6">The sequence shown here is derived from an EMBL/GenBank/DDBJ whole genome shotgun (WGS) entry which is preliminary data.</text>
</comment>
<dbReference type="SUPFAM" id="SSF63999">
    <property type="entry name" value="Thiamin pyrophosphokinase, catalytic domain"/>
    <property type="match status" value="1"/>
</dbReference>
<dbReference type="InterPro" id="IPR036759">
    <property type="entry name" value="TPK_catalytic_sf"/>
</dbReference>
<feature type="region of interest" description="Disordered" evidence="5">
    <location>
        <begin position="26"/>
        <end position="45"/>
    </location>
</feature>
<organism evidence="6 7">
    <name type="scientific">Filobasidium floriforme</name>
    <dbReference type="NCBI Taxonomy" id="5210"/>
    <lineage>
        <taxon>Eukaryota</taxon>
        <taxon>Fungi</taxon>
        <taxon>Dikarya</taxon>
        <taxon>Basidiomycota</taxon>
        <taxon>Agaricomycotina</taxon>
        <taxon>Tremellomycetes</taxon>
        <taxon>Filobasidiales</taxon>
        <taxon>Filobasidiaceae</taxon>
        <taxon>Filobasidium</taxon>
    </lineage>
</organism>
<dbReference type="Proteomes" id="UP000812966">
    <property type="component" value="Unassembled WGS sequence"/>
</dbReference>
<evidence type="ECO:0000256" key="4">
    <source>
        <dbReference type="ARBA" id="ARBA00022840"/>
    </source>
</evidence>
<evidence type="ECO:0008006" key="8">
    <source>
        <dbReference type="Google" id="ProtNLM"/>
    </source>
</evidence>